<evidence type="ECO:0000313" key="3">
    <source>
        <dbReference type="Proteomes" id="UP000516105"/>
    </source>
</evidence>
<accession>A0ABX6T6E5</accession>
<reference evidence="2 3" key="1">
    <citation type="submission" date="2020-08" db="EMBL/GenBank/DDBJ databases">
        <title>Genome sequence of Sphingomonas sediminicola KACC 15039T.</title>
        <authorList>
            <person name="Hyun D.-W."/>
            <person name="Bae J.-W."/>
        </authorList>
    </citation>
    <scope>NUCLEOTIDE SEQUENCE [LARGE SCALE GENOMIC DNA]</scope>
    <source>
        <strain evidence="2 3">KACC 15039</strain>
    </source>
</reference>
<dbReference type="Proteomes" id="UP000516105">
    <property type="component" value="Chromosome"/>
</dbReference>
<organism evidence="2 3">
    <name type="scientific">Sphingomonas sediminicola</name>
    <dbReference type="NCBI Taxonomy" id="386874"/>
    <lineage>
        <taxon>Bacteria</taxon>
        <taxon>Pseudomonadati</taxon>
        <taxon>Pseudomonadota</taxon>
        <taxon>Alphaproteobacteria</taxon>
        <taxon>Sphingomonadales</taxon>
        <taxon>Sphingomonadaceae</taxon>
        <taxon>Sphingomonas</taxon>
    </lineage>
</organism>
<evidence type="ECO:0000313" key="2">
    <source>
        <dbReference type="EMBL" id="QNP44788.1"/>
    </source>
</evidence>
<proteinExistence type="predicted"/>
<name>A0ABX6T6E5_9SPHN</name>
<dbReference type="SMART" id="SM01080">
    <property type="entry name" value="CHASE2"/>
    <property type="match status" value="1"/>
</dbReference>
<sequence length="269" mass="29492">MRLRRPQKGEAPSWKLLLWTAVAAIIFGLIGAGELPEDMLRASRNSLHQHKATGDIVLVAIDDRSLREVGRWPWPRSRHAEIINKLSQAGANRTFVDIVFNGRSDSTDDAKLADAVSNARNVTLAVSTRSGITRTGITGSGDPDLLPPEMFSKHAELGLISVAYNYQNAVWHLDYSRKVQGKAVQSFSAKLAKVDSRLNGDFMPDYSTDPTTVPVIAAADILNGRFDPKSVQGKDVVVGTASEGIGDQYFIPGWGRWPVRTFTSSEPRH</sequence>
<dbReference type="Pfam" id="PF05226">
    <property type="entry name" value="CHASE2"/>
    <property type="match status" value="1"/>
</dbReference>
<keyword evidence="3" id="KW-1185">Reference proteome</keyword>
<dbReference type="InterPro" id="IPR007890">
    <property type="entry name" value="CHASE2"/>
</dbReference>
<evidence type="ECO:0000259" key="1">
    <source>
        <dbReference type="SMART" id="SM01080"/>
    </source>
</evidence>
<protein>
    <submittedName>
        <fullName evidence="2">CHASE2 domain-containing protein</fullName>
    </submittedName>
</protein>
<dbReference type="RefSeq" id="WP_187707746.1">
    <property type="nucleotide sequence ID" value="NZ_CP060782.1"/>
</dbReference>
<feature type="domain" description="CHASE2" evidence="1">
    <location>
        <begin position="33"/>
        <end position="266"/>
    </location>
</feature>
<dbReference type="EMBL" id="CP060782">
    <property type="protein sequence ID" value="QNP44788.1"/>
    <property type="molecule type" value="Genomic_DNA"/>
</dbReference>
<gene>
    <name evidence="2" type="ORF">H9L14_08385</name>
</gene>